<evidence type="ECO:0000256" key="1">
    <source>
        <dbReference type="ARBA" id="ARBA00004417"/>
    </source>
</evidence>
<keyword evidence="4" id="KW-1003">Cell membrane</keyword>
<dbReference type="PROSITE" id="PS50893">
    <property type="entry name" value="ABC_TRANSPORTER_2"/>
    <property type="match status" value="1"/>
</dbReference>
<dbReference type="PANTHER" id="PTHR43297:SF2">
    <property type="entry name" value="DIPEPTIDE TRANSPORT ATP-BINDING PROTEIN DPPD"/>
    <property type="match status" value="1"/>
</dbReference>
<keyword evidence="6 10" id="KW-0067">ATP-binding</keyword>
<dbReference type="InterPro" id="IPR003439">
    <property type="entry name" value="ABC_transporter-like_ATP-bd"/>
</dbReference>
<keyword evidence="7" id="KW-0472">Membrane</keyword>
<reference evidence="10 11" key="1">
    <citation type="submission" date="2017-09" db="EMBL/GenBank/DDBJ databases">
        <title>Arcobacter canalis sp. nov., a new species isolated from a water canal contaminated with urban sewage.</title>
        <authorList>
            <person name="Perez-Cataluna A."/>
            <person name="Salas-Masso N."/>
            <person name="Figueras M.J."/>
        </authorList>
    </citation>
    <scope>NUCLEOTIDE SEQUENCE [LARGE SCALE GENOMIC DNA]</scope>
    <source>
        <strain evidence="10 11">F98-3</strain>
    </source>
</reference>
<accession>A0A2G1DEZ0</accession>
<evidence type="ECO:0000313" key="12">
    <source>
        <dbReference type="Proteomes" id="UP000262712"/>
    </source>
</evidence>
<dbReference type="Proteomes" id="UP000221222">
    <property type="component" value="Unassembled WGS sequence"/>
</dbReference>
<dbReference type="Pfam" id="PF00005">
    <property type="entry name" value="ABC_tran"/>
    <property type="match status" value="1"/>
</dbReference>
<comment type="subcellular location">
    <subcellularLocation>
        <location evidence="1">Cell inner membrane</location>
        <topology evidence="1">Peripheral membrane protein</topology>
    </subcellularLocation>
</comment>
<reference evidence="9 12" key="2">
    <citation type="submission" date="2018-08" db="EMBL/GenBank/DDBJ databases">
        <title>Complete genome of the Arcobacter molluscorum type strain LMG 25693.</title>
        <authorList>
            <person name="Miller W.G."/>
            <person name="Yee E."/>
            <person name="Bono J.L."/>
        </authorList>
    </citation>
    <scope>NUCLEOTIDE SEQUENCE [LARGE SCALE GENOMIC DNA]</scope>
    <source>
        <strain evidence="9 12">CECT 7696</strain>
    </source>
</reference>
<dbReference type="InterPro" id="IPR017871">
    <property type="entry name" value="ABC_transporter-like_CS"/>
</dbReference>
<sequence length="233" mass="26342">MSNSVKIEKIKIDLKNGNNLVDINFNIDTSTAIIGESGSGKSLTLKALLDLLPKELDKVVNISSNFNLKKDQVGIIPQNPFTSLSPMTKIKDQFFCKKEKKKEILNKVGLNSWVLNRFPTQLSGGQLQRVIIAITLSKDLKLLLLDEPTTALDEINKNNITKLIKNLVNELNILILYVTHDIESIIDVCENIIIIKKGKIIEEGKTKDILNNPKNDYTKILIESNFKNRKFRE</sequence>
<evidence type="ECO:0000313" key="10">
    <source>
        <dbReference type="EMBL" id="PHO17055.1"/>
    </source>
</evidence>
<dbReference type="EMBL" id="CP032098">
    <property type="protein sequence ID" value="AXX93270.1"/>
    <property type="molecule type" value="Genomic_DNA"/>
</dbReference>
<keyword evidence="11" id="KW-1185">Reference proteome</keyword>
<dbReference type="AlphaFoldDB" id="A0A2G1DEZ0"/>
<dbReference type="Proteomes" id="UP000262712">
    <property type="component" value="Chromosome"/>
</dbReference>
<evidence type="ECO:0000259" key="8">
    <source>
        <dbReference type="PROSITE" id="PS50893"/>
    </source>
</evidence>
<evidence type="ECO:0000256" key="7">
    <source>
        <dbReference type="ARBA" id="ARBA00023136"/>
    </source>
</evidence>
<dbReference type="RefSeq" id="WP_099343449.1">
    <property type="nucleotide sequence ID" value="NZ_CP032098.1"/>
</dbReference>
<evidence type="ECO:0000256" key="5">
    <source>
        <dbReference type="ARBA" id="ARBA00022741"/>
    </source>
</evidence>
<feature type="domain" description="ABC transporter" evidence="8">
    <location>
        <begin position="5"/>
        <end position="222"/>
    </location>
</feature>
<evidence type="ECO:0000313" key="11">
    <source>
        <dbReference type="Proteomes" id="UP000221222"/>
    </source>
</evidence>
<protein>
    <submittedName>
        <fullName evidence="10">ABC transporter ATP-binding protein</fullName>
    </submittedName>
    <submittedName>
        <fullName evidence="9">ABC transporter, ATP-binding protein</fullName>
    </submittedName>
</protein>
<dbReference type="GO" id="GO:0005524">
    <property type="term" value="F:ATP binding"/>
    <property type="evidence" value="ECO:0007669"/>
    <property type="project" value="UniProtKB-KW"/>
</dbReference>
<name>A0A2G1DEZ0_9BACT</name>
<comment type="similarity">
    <text evidence="2">Belongs to the ABC transporter superfamily.</text>
</comment>
<dbReference type="InterPro" id="IPR027417">
    <property type="entry name" value="P-loop_NTPase"/>
</dbReference>
<dbReference type="InterPro" id="IPR050388">
    <property type="entry name" value="ABC_Ni/Peptide_Import"/>
</dbReference>
<evidence type="ECO:0000256" key="4">
    <source>
        <dbReference type="ARBA" id="ARBA00022475"/>
    </source>
</evidence>
<dbReference type="GO" id="GO:0005886">
    <property type="term" value="C:plasma membrane"/>
    <property type="evidence" value="ECO:0007669"/>
    <property type="project" value="UniProtKB-SubCell"/>
</dbReference>
<dbReference type="PROSITE" id="PS00211">
    <property type="entry name" value="ABC_TRANSPORTER_1"/>
    <property type="match status" value="1"/>
</dbReference>
<gene>
    <name evidence="9" type="ORF">AMOL_2323</name>
    <name evidence="10" type="ORF">CPU12_12470</name>
</gene>
<proteinExistence type="inferred from homology"/>
<dbReference type="KEGG" id="amol:AMOL_2323"/>
<evidence type="ECO:0000256" key="6">
    <source>
        <dbReference type="ARBA" id="ARBA00022840"/>
    </source>
</evidence>
<dbReference type="GO" id="GO:0016887">
    <property type="term" value="F:ATP hydrolysis activity"/>
    <property type="evidence" value="ECO:0007669"/>
    <property type="project" value="InterPro"/>
</dbReference>
<evidence type="ECO:0000256" key="2">
    <source>
        <dbReference type="ARBA" id="ARBA00005417"/>
    </source>
</evidence>
<evidence type="ECO:0000256" key="3">
    <source>
        <dbReference type="ARBA" id="ARBA00022448"/>
    </source>
</evidence>
<dbReference type="InterPro" id="IPR003593">
    <property type="entry name" value="AAA+_ATPase"/>
</dbReference>
<dbReference type="SMART" id="SM00382">
    <property type="entry name" value="AAA"/>
    <property type="match status" value="1"/>
</dbReference>
<keyword evidence="5" id="KW-0547">Nucleotide-binding</keyword>
<dbReference type="Gene3D" id="3.40.50.300">
    <property type="entry name" value="P-loop containing nucleotide triphosphate hydrolases"/>
    <property type="match status" value="1"/>
</dbReference>
<keyword evidence="3" id="KW-0813">Transport</keyword>
<dbReference type="SUPFAM" id="SSF52540">
    <property type="entry name" value="P-loop containing nucleoside triphosphate hydrolases"/>
    <property type="match status" value="1"/>
</dbReference>
<dbReference type="PANTHER" id="PTHR43297">
    <property type="entry name" value="OLIGOPEPTIDE TRANSPORT ATP-BINDING PROTEIN APPD"/>
    <property type="match status" value="1"/>
</dbReference>
<dbReference type="EMBL" id="NXFY01000025">
    <property type="protein sequence ID" value="PHO17055.1"/>
    <property type="molecule type" value="Genomic_DNA"/>
</dbReference>
<evidence type="ECO:0000313" key="9">
    <source>
        <dbReference type="EMBL" id="AXX93270.1"/>
    </source>
</evidence>
<organism evidence="10 11">
    <name type="scientific">Malaciobacter molluscorum LMG 25693</name>
    <dbReference type="NCBI Taxonomy" id="870501"/>
    <lineage>
        <taxon>Bacteria</taxon>
        <taxon>Pseudomonadati</taxon>
        <taxon>Campylobacterota</taxon>
        <taxon>Epsilonproteobacteria</taxon>
        <taxon>Campylobacterales</taxon>
        <taxon>Arcobacteraceae</taxon>
        <taxon>Malaciobacter</taxon>
    </lineage>
</organism>